<organism evidence="1 2">
    <name type="scientific">Cucumis melo var. makuwa</name>
    <name type="common">Oriental melon</name>
    <dbReference type="NCBI Taxonomy" id="1194695"/>
    <lineage>
        <taxon>Eukaryota</taxon>
        <taxon>Viridiplantae</taxon>
        <taxon>Streptophyta</taxon>
        <taxon>Embryophyta</taxon>
        <taxon>Tracheophyta</taxon>
        <taxon>Spermatophyta</taxon>
        <taxon>Magnoliopsida</taxon>
        <taxon>eudicotyledons</taxon>
        <taxon>Gunneridae</taxon>
        <taxon>Pentapetalae</taxon>
        <taxon>rosids</taxon>
        <taxon>fabids</taxon>
        <taxon>Cucurbitales</taxon>
        <taxon>Cucurbitaceae</taxon>
        <taxon>Benincaseae</taxon>
        <taxon>Cucumis</taxon>
    </lineage>
</organism>
<proteinExistence type="predicted"/>
<accession>A0A5D3C2E1</accession>
<dbReference type="Proteomes" id="UP000321947">
    <property type="component" value="Unassembled WGS sequence"/>
</dbReference>
<sequence>MFKKFEHAKNLCWHANDKKVDGVLRHPTDTPSWRLVDHLWPDFGFKPRNLCLGLSTDDINPYEDLSTKYSCWPLCGCYNIQPSIGLCMRRKCLMFTMLILEPKQPGYDINVYLAPLIDDLKLRWEEGVQCFNAHKEEFFTLRVVLLWIINDFPTYGNLSGCSMKGYKACLIYGKETSFIRLPHAKKNAYMGNRKYLPKYHPYRRQKKAFDGNQKHERPPLPLSGEAVYNRLKDKTFPCGKSKDGLSSRLDLVKMNIRPKLALVSDGSRTYIPAACYTLSREEKVSICRTLSDLKTGGLNRPKPKELHESWRKRLAPPPFIEVLPSPFYTSQPLSESLDRD</sequence>
<dbReference type="PANTHER" id="PTHR10775">
    <property type="entry name" value="OS08G0208400 PROTEIN"/>
    <property type="match status" value="1"/>
</dbReference>
<name>A0A5D3C2E1_CUCMM</name>
<dbReference type="PANTHER" id="PTHR10775:SF179">
    <property type="entry name" value="TRANSPOSON, EN_SPM-LIKE, TRANSPOSASE-ASSOCIATED DOMAIN PROTEIN"/>
    <property type="match status" value="1"/>
</dbReference>
<comment type="caution">
    <text evidence="1">The sequence shown here is derived from an EMBL/GenBank/DDBJ whole genome shotgun (WGS) entry which is preliminary data.</text>
</comment>
<evidence type="ECO:0000313" key="1">
    <source>
        <dbReference type="EMBL" id="TYK05454.1"/>
    </source>
</evidence>
<gene>
    <name evidence="1" type="ORF">E5676_scaffold83G001570</name>
</gene>
<dbReference type="AlphaFoldDB" id="A0A5D3C2E1"/>
<protein>
    <submittedName>
        <fullName evidence="1">Transposase</fullName>
    </submittedName>
</protein>
<evidence type="ECO:0000313" key="2">
    <source>
        <dbReference type="Proteomes" id="UP000321947"/>
    </source>
</evidence>
<dbReference type="EMBL" id="SSTD01013865">
    <property type="protein sequence ID" value="TYK05454.1"/>
    <property type="molecule type" value="Genomic_DNA"/>
</dbReference>
<dbReference type="Pfam" id="PF02992">
    <property type="entry name" value="Transposase_21"/>
    <property type="match status" value="1"/>
</dbReference>
<reference evidence="1 2" key="1">
    <citation type="submission" date="2019-08" db="EMBL/GenBank/DDBJ databases">
        <title>Draft genome sequences of two oriental melons (Cucumis melo L. var makuwa).</title>
        <authorList>
            <person name="Kwon S.-Y."/>
        </authorList>
    </citation>
    <scope>NUCLEOTIDE SEQUENCE [LARGE SCALE GENOMIC DNA]</scope>
    <source>
        <strain evidence="2">cv. Chang Bougi</strain>
        <tissue evidence="1">Leaf</tissue>
    </source>
</reference>
<dbReference type="InterPro" id="IPR004242">
    <property type="entry name" value="Transposase_21"/>
</dbReference>